<reference evidence="2 3" key="1">
    <citation type="submission" date="2018-05" db="EMBL/GenBank/DDBJ databases">
        <title>Genomic Encyclopedia of Type Strains, Phase IV (KMG-IV): sequencing the most valuable type-strain genomes for metagenomic binning, comparative biology and taxonomic classification.</title>
        <authorList>
            <person name="Goeker M."/>
        </authorList>
    </citation>
    <scope>NUCLEOTIDE SEQUENCE [LARGE SCALE GENOMIC DNA]</scope>
    <source>
        <strain evidence="2 3">DSM 29661</strain>
    </source>
</reference>
<gene>
    <name evidence="2" type="ORF">DFR34_10819</name>
</gene>
<feature type="compositionally biased region" description="Basic and acidic residues" evidence="1">
    <location>
        <begin position="10"/>
        <end position="20"/>
    </location>
</feature>
<evidence type="ECO:0000256" key="1">
    <source>
        <dbReference type="SAM" id="MobiDB-lite"/>
    </source>
</evidence>
<evidence type="ECO:0000313" key="3">
    <source>
        <dbReference type="Proteomes" id="UP000247555"/>
    </source>
</evidence>
<dbReference type="EMBL" id="QJKI01000008">
    <property type="protein sequence ID" value="PXX79129.1"/>
    <property type="molecule type" value="Genomic_DNA"/>
</dbReference>
<sequence>MSKQILPQRGEPREIRDRRPMSALTVPADQVIAAMAAMSARQRSVRSRSAWVAEMRYVGGL</sequence>
<evidence type="ECO:0000313" key="2">
    <source>
        <dbReference type="EMBL" id="PXX79129.1"/>
    </source>
</evidence>
<keyword evidence="3" id="KW-1185">Reference proteome</keyword>
<comment type="caution">
    <text evidence="2">The sequence shown here is derived from an EMBL/GenBank/DDBJ whole genome shotgun (WGS) entry which is preliminary data.</text>
</comment>
<name>A0A318KN24_9NEIS</name>
<protein>
    <submittedName>
        <fullName evidence="2">Uncharacterized protein</fullName>
    </submittedName>
</protein>
<accession>A0A318KN24</accession>
<feature type="region of interest" description="Disordered" evidence="1">
    <location>
        <begin position="1"/>
        <end position="22"/>
    </location>
</feature>
<organism evidence="2 3">
    <name type="scientific">Rivihabitans pingtungensis</name>
    <dbReference type="NCBI Taxonomy" id="1054498"/>
    <lineage>
        <taxon>Bacteria</taxon>
        <taxon>Pseudomonadati</taxon>
        <taxon>Pseudomonadota</taxon>
        <taxon>Betaproteobacteria</taxon>
        <taxon>Neisseriales</taxon>
        <taxon>Aquaspirillaceae</taxon>
        <taxon>Rivihabitans</taxon>
    </lineage>
</organism>
<dbReference type="AlphaFoldDB" id="A0A318KN24"/>
<dbReference type="RefSeq" id="WP_110390588.1">
    <property type="nucleotide sequence ID" value="NZ_QJKI01000008.1"/>
</dbReference>
<proteinExistence type="predicted"/>
<dbReference type="Proteomes" id="UP000247555">
    <property type="component" value="Unassembled WGS sequence"/>
</dbReference>